<feature type="compositionally biased region" description="Low complexity" evidence="1">
    <location>
        <begin position="39"/>
        <end position="48"/>
    </location>
</feature>
<dbReference type="EMBL" id="LXQA011191806">
    <property type="protein sequence ID" value="MCI88395.1"/>
    <property type="molecule type" value="Genomic_DNA"/>
</dbReference>
<reference evidence="2 3" key="1">
    <citation type="journal article" date="2018" name="Front. Plant Sci.">
        <title>Red Clover (Trifolium pratense) and Zigzag Clover (T. medium) - A Picture of Genomic Similarities and Differences.</title>
        <authorList>
            <person name="Dluhosova J."/>
            <person name="Istvanek J."/>
            <person name="Nedelnik J."/>
            <person name="Repkova J."/>
        </authorList>
    </citation>
    <scope>NUCLEOTIDE SEQUENCE [LARGE SCALE GENOMIC DNA]</scope>
    <source>
        <strain evidence="3">cv. 10/8</strain>
        <tissue evidence="2">Leaf</tissue>
    </source>
</reference>
<proteinExistence type="predicted"/>
<feature type="non-terminal residue" evidence="2">
    <location>
        <position position="59"/>
    </location>
</feature>
<comment type="caution">
    <text evidence="2">The sequence shown here is derived from an EMBL/GenBank/DDBJ whole genome shotgun (WGS) entry which is preliminary data.</text>
</comment>
<organism evidence="2 3">
    <name type="scientific">Trifolium medium</name>
    <dbReference type="NCBI Taxonomy" id="97028"/>
    <lineage>
        <taxon>Eukaryota</taxon>
        <taxon>Viridiplantae</taxon>
        <taxon>Streptophyta</taxon>
        <taxon>Embryophyta</taxon>
        <taxon>Tracheophyta</taxon>
        <taxon>Spermatophyta</taxon>
        <taxon>Magnoliopsida</taxon>
        <taxon>eudicotyledons</taxon>
        <taxon>Gunneridae</taxon>
        <taxon>Pentapetalae</taxon>
        <taxon>rosids</taxon>
        <taxon>fabids</taxon>
        <taxon>Fabales</taxon>
        <taxon>Fabaceae</taxon>
        <taxon>Papilionoideae</taxon>
        <taxon>50 kb inversion clade</taxon>
        <taxon>NPAAA clade</taxon>
        <taxon>Hologalegina</taxon>
        <taxon>IRL clade</taxon>
        <taxon>Trifolieae</taxon>
        <taxon>Trifolium</taxon>
    </lineage>
</organism>
<dbReference type="AlphaFoldDB" id="A0A392VNU1"/>
<dbReference type="Proteomes" id="UP000265520">
    <property type="component" value="Unassembled WGS sequence"/>
</dbReference>
<name>A0A392VNU1_9FABA</name>
<sequence length="59" mass="6574">MTRPPTAPPEDHVDDLTQQLAFVTSRLDEISLRMGERQSSVSSATSVPAPEPPHRHRLK</sequence>
<keyword evidence="3" id="KW-1185">Reference proteome</keyword>
<evidence type="ECO:0000256" key="1">
    <source>
        <dbReference type="SAM" id="MobiDB-lite"/>
    </source>
</evidence>
<evidence type="ECO:0000313" key="3">
    <source>
        <dbReference type="Proteomes" id="UP000265520"/>
    </source>
</evidence>
<feature type="region of interest" description="Disordered" evidence="1">
    <location>
        <begin position="33"/>
        <end position="59"/>
    </location>
</feature>
<protein>
    <submittedName>
        <fullName evidence="2">Uncharacterized protein</fullName>
    </submittedName>
</protein>
<evidence type="ECO:0000313" key="2">
    <source>
        <dbReference type="EMBL" id="MCI88395.1"/>
    </source>
</evidence>
<accession>A0A392VNU1</accession>